<comment type="caution">
    <text evidence="2">The sequence shown here is derived from an EMBL/GenBank/DDBJ whole genome shotgun (WGS) entry which is preliminary data.</text>
</comment>
<sequence length="101" mass="10677">MRAEAVVLDVDVVEAGHSREGGNPTFSHRTLFEGRDTSDTWIVPPCGGPEDPAFAGMTATMATATATATATAIAEQWQLQSNGKGNSFRPKTGGLLLSWQK</sequence>
<accession>A0ABT6XKF5</accession>
<protein>
    <submittedName>
        <fullName evidence="2">Uncharacterized protein</fullName>
    </submittedName>
</protein>
<dbReference type="Proteomes" id="UP001321580">
    <property type="component" value="Unassembled WGS sequence"/>
</dbReference>
<dbReference type="EMBL" id="JASGBI010000001">
    <property type="protein sequence ID" value="MDI9240559.1"/>
    <property type="molecule type" value="Genomic_DNA"/>
</dbReference>
<gene>
    <name evidence="2" type="ORF">QLQ15_16770</name>
</gene>
<reference evidence="2 3" key="1">
    <citation type="submission" date="2023-05" db="EMBL/GenBank/DDBJ databases">
        <title>Lysobacter sp. strain LF1 Genome sequencing and assembly.</title>
        <authorList>
            <person name="Jung Y."/>
        </authorList>
    </citation>
    <scope>NUCLEOTIDE SEQUENCE [LARGE SCALE GENOMIC DNA]</scope>
    <source>
        <strain evidence="2 3">LF1</strain>
    </source>
</reference>
<feature type="region of interest" description="Disordered" evidence="1">
    <location>
        <begin position="82"/>
        <end position="101"/>
    </location>
</feature>
<evidence type="ECO:0000256" key="1">
    <source>
        <dbReference type="SAM" id="MobiDB-lite"/>
    </source>
</evidence>
<keyword evidence="3" id="KW-1185">Reference proteome</keyword>
<evidence type="ECO:0000313" key="3">
    <source>
        <dbReference type="Proteomes" id="UP001321580"/>
    </source>
</evidence>
<evidence type="ECO:0000313" key="2">
    <source>
        <dbReference type="EMBL" id="MDI9240559.1"/>
    </source>
</evidence>
<organism evidence="2 3">
    <name type="scientific">Lysobacter stagni</name>
    <dbReference type="NCBI Taxonomy" id="3045172"/>
    <lineage>
        <taxon>Bacteria</taxon>
        <taxon>Pseudomonadati</taxon>
        <taxon>Pseudomonadota</taxon>
        <taxon>Gammaproteobacteria</taxon>
        <taxon>Lysobacterales</taxon>
        <taxon>Lysobacteraceae</taxon>
        <taxon>Lysobacter</taxon>
    </lineage>
</organism>
<proteinExistence type="predicted"/>
<name>A0ABT6XKF5_9GAMM</name>
<dbReference type="RefSeq" id="WP_283213883.1">
    <property type="nucleotide sequence ID" value="NZ_JASGBI010000001.1"/>
</dbReference>